<dbReference type="InterPro" id="IPR025481">
    <property type="entry name" value="Cell_Morphogen_C"/>
</dbReference>
<dbReference type="PANTHER" id="PTHR12295">
    <property type="entry name" value="FURRY-RELATED"/>
    <property type="match status" value="1"/>
</dbReference>
<organism evidence="5 6">
    <name type="scientific">Phyllosticta capitalensis</name>
    <dbReference type="NCBI Taxonomy" id="121624"/>
    <lineage>
        <taxon>Eukaryota</taxon>
        <taxon>Fungi</taxon>
        <taxon>Dikarya</taxon>
        <taxon>Ascomycota</taxon>
        <taxon>Pezizomycotina</taxon>
        <taxon>Dothideomycetes</taxon>
        <taxon>Dothideomycetes incertae sedis</taxon>
        <taxon>Botryosphaeriales</taxon>
        <taxon>Phyllostictaceae</taxon>
        <taxon>Phyllosticta</taxon>
    </lineage>
</organism>
<dbReference type="EMBL" id="JBBWRZ010000005">
    <property type="protein sequence ID" value="KAK8235819.1"/>
    <property type="molecule type" value="Genomic_DNA"/>
</dbReference>
<evidence type="ECO:0000313" key="6">
    <source>
        <dbReference type="Proteomes" id="UP001492380"/>
    </source>
</evidence>
<dbReference type="PANTHER" id="PTHR12295:SF30">
    <property type="entry name" value="PROTEIN FURRY"/>
    <property type="match status" value="1"/>
</dbReference>
<feature type="region of interest" description="Disordered" evidence="1">
    <location>
        <begin position="1144"/>
        <end position="1166"/>
    </location>
</feature>
<feature type="compositionally biased region" description="Low complexity" evidence="1">
    <location>
        <begin position="2589"/>
        <end position="2601"/>
    </location>
</feature>
<feature type="region of interest" description="Disordered" evidence="1">
    <location>
        <begin position="2426"/>
        <end position="2730"/>
    </location>
</feature>
<dbReference type="Proteomes" id="UP001492380">
    <property type="component" value="Unassembled WGS sequence"/>
</dbReference>
<feature type="compositionally biased region" description="Polar residues" evidence="1">
    <location>
        <begin position="2572"/>
        <end position="2582"/>
    </location>
</feature>
<dbReference type="InterPro" id="IPR039867">
    <property type="entry name" value="Furry/Tao3/Mor2"/>
</dbReference>
<feature type="compositionally biased region" description="Low complexity" evidence="1">
    <location>
        <begin position="2706"/>
        <end position="2717"/>
    </location>
</feature>
<proteinExistence type="predicted"/>
<feature type="compositionally biased region" description="Low complexity" evidence="1">
    <location>
        <begin position="2480"/>
        <end position="2490"/>
    </location>
</feature>
<gene>
    <name evidence="5" type="ORF">HDK90DRAFT_510941</name>
</gene>
<feature type="compositionally biased region" description="Acidic residues" evidence="1">
    <location>
        <begin position="2497"/>
        <end position="2509"/>
    </location>
</feature>
<feature type="compositionally biased region" description="Basic and acidic residues" evidence="1">
    <location>
        <begin position="177"/>
        <end position="198"/>
    </location>
</feature>
<name>A0ABR1YQV8_9PEZI</name>
<reference evidence="5 6" key="1">
    <citation type="submission" date="2024-04" db="EMBL/GenBank/DDBJ databases">
        <title>Phyllosticta paracitricarpa is synonymous to the EU quarantine fungus P. citricarpa based on phylogenomic analyses.</title>
        <authorList>
            <consortium name="Lawrence Berkeley National Laboratory"/>
            <person name="Van Ingen-Buijs V.A."/>
            <person name="Van Westerhoven A.C."/>
            <person name="Haridas S."/>
            <person name="Skiadas P."/>
            <person name="Martin F."/>
            <person name="Groenewald J.Z."/>
            <person name="Crous P.W."/>
            <person name="Seidl M.F."/>
        </authorList>
    </citation>
    <scope>NUCLEOTIDE SEQUENCE [LARGE SCALE GENOMIC DNA]</scope>
    <source>
        <strain evidence="5 6">CBS 123374</strain>
    </source>
</reference>
<feature type="domain" description="Cell morphogenesis protein C-terminal" evidence="3">
    <location>
        <begin position="1963"/>
        <end position="2211"/>
    </location>
</feature>
<feature type="compositionally biased region" description="Basic and acidic residues" evidence="1">
    <location>
        <begin position="2644"/>
        <end position="2659"/>
    </location>
</feature>
<evidence type="ECO:0000259" key="2">
    <source>
        <dbReference type="Pfam" id="PF14222"/>
    </source>
</evidence>
<feature type="region of interest" description="Disordered" evidence="1">
    <location>
        <begin position="1"/>
        <end position="86"/>
    </location>
</feature>
<feature type="domain" description="Cell morphogenesis central region" evidence="4">
    <location>
        <begin position="1446"/>
        <end position="1678"/>
    </location>
</feature>
<feature type="compositionally biased region" description="Low complexity" evidence="1">
    <location>
        <begin position="2434"/>
        <end position="2446"/>
    </location>
</feature>
<sequence>MKEAPNAGWHAGNNLSHYNHPDFPAPPSVHASPSCESPVSRGRATTTSSQRAPSSRSQTPVVAVSRDRSTPDPGAERRPSQSYGHHRNTSIVHGIQHSRNTSFANAQSPSPLSPQIIAAAGGANVHALDGSMMISHDDFSDPASGINTSGSARYGASVTAGAEPRHIPDGNTQIFRGPERRLERTDSLRVKRDHDHGRSQSRNHQGRNVGEMALHHLFNSFVGQADQKISQCVSDLQSAEPKVESVCGPGVDPAFDQLIYALGHVAREKPKPLIDTLMFWRKAKSEKANDKKKELEATRAALQPIQEMGSSSRPSMPHAQYGPVHAPTHATLALQQAVVEAERKSTVSIYLLCRVLMEIIGQSSLSYVTEEMAERLEDIIYSQLKQADPDSLEESPLKNANWVIFGRLLGVMSDMNFDSVASRFVSDLKEMQKHLVIKGLQPRAVEGKAVLIIRGMKYLRLKFQPEEAWSHSCDLMLSLGELFAAVHGQPVKHAYCHLFEEFLLPIAATATSEVNVPKWKLVIDTIKPRLTQMLSKPKHWQAAFPLMAILTCASPTEVFASQWMSLIGPLGPKLKERSTRPYALRNICRLVWTFLYRIAEPHGITIRKLEEIIRLVFQPGRRSYLSTEATIAEPIIQLIRFIGFKYQDLCFRSIIFPLMNSDQFGQGKELKVEHLEPERMVIGIRAFLAVMADLEKGEQPPFPERFPDDDLLQPMEVPMQPISPRPSMPMRSPKAVNLKEERLSRPVMIADFPEITKESYNKFCKILGEITIICDNAFGGQAVLDEKFSSQTPKTPMAEAFSFGRRDDHLGASDVRQGFYDLLHVAVQALPRCLSPHINFNHLINLLCTGTAHVQSSIAASSAQSLKSIARQQHAQQVTIGFARFIFNFEDRYATMSDGGMLGPGHIESTLRLYVELLQIWIDEIKQRIQRAASDPMDGESPDRGALLSLSGVDAYVDEIESHGLFFLCSPSRRVRTFAVTVLRLVTEFDTALGKESSRVIRILEGSPQVVMDVNDEKLSVAERSRLQRGMRRSNLHSTLVELCGSDAPYDSTLWFKMFPNLVGISSEICPFAVAHTRNSVCGRLLQMQSIIQSLAHMPRPAPYPPLEMAANRGRMLHTTPELTIEQWKLYLIFACTTLTTARAQQTPHQTPVHSRKGSKSSQKNSQNNRVYSAELLFDNVAPLLQAPNPAVREAAVGGLGSINQNIYRQLLESLQPLVKKCDEDAKMRLATQMQMHQRSVSGPPPRRDRSVDYLRTEVTYVYKLTSHFLRSPEVYGDDWILNNLISYTKDLRLFLNDQEVQNEWSYSKLRTHYCGVMEELFEGINRTKDPIRWMPFQARKAAFTLMEDWCGYSPNQNQIQLRENTMRRSILEREHDPGNKQFATASMEIERKELRTAALSAMASLCGGPIRIQTESGVNLQFDVRRLLVWIDSIFDTPSDKVHSIGRRALRNLILHNKEHPYLIERSVEMCYLSRLSKSLESYFEVVTQVLTEREDFVLPFYKVLSACLYALGNESNQIRMKSLRILRILEERQMKNSKLQDLDISISDKTIAVYKAAQFEMSRRLAKQHAEIAFYVFSEFAFYFRQLQPDQQRNMVAAMLPWIQIIELQVEPNGNPTASSYMLLVNLFEITVKSGNILHNEIQALWQALATGPHAGNVQLVLDFVISLCSDKREQNFVDYAKQIVVYLSNTPAGSKVVEFLLLKITPRAMAPEKREPIQAPAECVMFPYVADLGSVLASGNKQSGFSLGQLCLILLVDLMVSPIQLTKENVPLLLQAVLVLWDHYTPIVQDQAREMLVHLMHELVISRIDIANTTPDKKYIEDFIESIRQHHPKIVWSYEDANGKDEDESNLRVPEAMQYVATEVVKIFTIAYPGIREEWGRTTLNWATNCPVRHLACRSFQLFRCILSSLDQNMLGDMLARLSNTISDEDDEIITFSMEILTTLRTLIEELDRTDLIQYPQLFWTTCACLQTVHEEEFMESLAMLDKLLDKLDLGDPAVVKLLKDHYPEHWDGGSFDGLAELVYKGVKSSTCLDRSVRILEKLSALPPSELVGPDNVLLFTLLANLPRYLQTYEQETRDSPALASAENLANIAECKGHSELATALRGFAVTRYRAAKDFLNQLVPALRTSFFPEHDFKSLVFLMGLLLNKNPWVKIKTMDVLCVIIQDIDLRKPEVSTKGSDLISPLLRLLQTDFCLQALQVLDHILNTPLSGTANPLERHHIRMSMAGSHSTRAFRKEYERTQSLYGIPEETGWSIPMPAVCSSMTRHNVHAVFYTTAPAEIAVAAEVTTPKIEFRAEEYPSVYSAFPPDDRTITMSSEGTRGDGNIGDLMQTLDDLDDFFEDDTVMDYGSSTAVPSSPSLSRFHNGGSLQVRENLYDQQTAPILHKSLTRNASVSSFQTGFADMKITPTRSADHSIMTPTAFSSPIVQPSSTSTPNLPLPTARSQMHSRSVTSPSVNAQQPGVSRASPAGGHGHALTASTSSLSGPGPGPAIDEDEEFLSEEDLGPPRAPFIPQGPPIIGRSSIDAVHNSRPSPAGSSISTTSTASATGPSGPASAPTGPLHITGSGPPSMSNSSLGSVPPIVTSTAGSASASGGANPVMTPGGSNNSNSNFSLENMMRPFAQSRSVGAGLRSGMRRLTGGEKDRERDRSDRSGGLDPSSPIVGGSSSRKKEGDALRQQFQQRSITSPQVPQLPRLPPLPGLAGLPGTVTGTGAYGAERPRSGDP</sequence>
<feature type="compositionally biased region" description="Polar residues" evidence="1">
    <location>
        <begin position="2683"/>
        <end position="2692"/>
    </location>
</feature>
<feature type="domain" description="Cell morphogenesis central region" evidence="4">
    <location>
        <begin position="1744"/>
        <end position="1923"/>
    </location>
</feature>
<evidence type="ECO:0000256" key="1">
    <source>
        <dbReference type="SAM" id="MobiDB-lite"/>
    </source>
</evidence>
<dbReference type="SUPFAM" id="SSF48371">
    <property type="entry name" value="ARM repeat"/>
    <property type="match status" value="1"/>
</dbReference>
<dbReference type="InterPro" id="IPR016024">
    <property type="entry name" value="ARM-type_fold"/>
</dbReference>
<feature type="domain" description="Cell morphogenesis protein N-terminal" evidence="2">
    <location>
        <begin position="342"/>
        <end position="922"/>
    </location>
</feature>
<feature type="compositionally biased region" description="Pro residues" evidence="1">
    <location>
        <begin position="2512"/>
        <end position="2521"/>
    </location>
</feature>
<feature type="compositionally biased region" description="Polar residues" evidence="1">
    <location>
        <begin position="2447"/>
        <end position="2467"/>
    </location>
</feature>
<dbReference type="Pfam" id="PF14225">
    <property type="entry name" value="MOR2-PAG1_C"/>
    <property type="match status" value="1"/>
</dbReference>
<feature type="region of interest" description="Disordered" evidence="1">
    <location>
        <begin position="159"/>
        <end position="208"/>
    </location>
</feature>
<dbReference type="InterPro" id="IPR025614">
    <property type="entry name" value="Cell_morpho_N"/>
</dbReference>
<feature type="compositionally biased region" description="Low complexity" evidence="1">
    <location>
        <begin position="2537"/>
        <end position="2565"/>
    </location>
</feature>
<evidence type="ECO:0000259" key="3">
    <source>
        <dbReference type="Pfam" id="PF14225"/>
    </source>
</evidence>
<accession>A0ABR1YQV8</accession>
<comment type="caution">
    <text evidence="5">The sequence shown here is derived from an EMBL/GenBank/DDBJ whole genome shotgun (WGS) entry which is preliminary data.</text>
</comment>
<feature type="compositionally biased region" description="Basic and acidic residues" evidence="1">
    <location>
        <begin position="65"/>
        <end position="79"/>
    </location>
</feature>
<evidence type="ECO:0000313" key="5">
    <source>
        <dbReference type="EMBL" id="KAK8235819.1"/>
    </source>
</evidence>
<feature type="domain" description="Cell morphogenesis central region" evidence="4">
    <location>
        <begin position="958"/>
        <end position="1138"/>
    </location>
</feature>
<dbReference type="Pfam" id="PF14222">
    <property type="entry name" value="MOR2-PAG1_N"/>
    <property type="match status" value="1"/>
</dbReference>
<keyword evidence="6" id="KW-1185">Reference proteome</keyword>
<feature type="compositionally biased region" description="Polar residues" evidence="1">
    <location>
        <begin position="1144"/>
        <end position="1153"/>
    </location>
</feature>
<dbReference type="Pfam" id="PF14228">
    <property type="entry name" value="MOR2-PAG1_mid"/>
    <property type="match status" value="3"/>
</dbReference>
<protein>
    <submittedName>
        <fullName evidence="5">Cell morphogenesis protein-like protein</fullName>
    </submittedName>
</protein>
<evidence type="ECO:0000259" key="4">
    <source>
        <dbReference type="Pfam" id="PF14228"/>
    </source>
</evidence>
<dbReference type="InterPro" id="IPR029473">
    <property type="entry name" value="MOR2-PAG1_mid"/>
</dbReference>
<feature type="compositionally biased region" description="Polar residues" evidence="1">
    <location>
        <begin position="43"/>
        <end position="60"/>
    </location>
</feature>